<dbReference type="GO" id="GO:0008270">
    <property type="term" value="F:zinc ion binding"/>
    <property type="evidence" value="ECO:0007669"/>
    <property type="project" value="UniProtKB-KW"/>
</dbReference>
<comment type="subcellular location">
    <subcellularLocation>
        <location evidence="1">Nucleus</location>
    </subcellularLocation>
</comment>
<keyword evidence="3" id="KW-0863">Zinc-finger</keyword>
<keyword evidence="6" id="KW-0812">Transmembrane</keyword>
<protein>
    <submittedName>
        <fullName evidence="8">Transposase</fullName>
    </submittedName>
</protein>
<dbReference type="SUPFAM" id="SSF53098">
    <property type="entry name" value="Ribonuclease H-like"/>
    <property type="match status" value="1"/>
</dbReference>
<feature type="transmembrane region" description="Helical" evidence="6">
    <location>
        <begin position="284"/>
        <end position="304"/>
    </location>
</feature>
<dbReference type="Proteomes" id="UP000887574">
    <property type="component" value="Unplaced"/>
</dbReference>
<keyword evidence="6" id="KW-1133">Transmembrane helix</keyword>
<feature type="transmembrane region" description="Helical" evidence="6">
    <location>
        <begin position="246"/>
        <end position="263"/>
    </location>
</feature>
<evidence type="ECO:0000313" key="8">
    <source>
        <dbReference type="WBParaSite" id="jg6388.2"/>
    </source>
</evidence>
<evidence type="ECO:0000256" key="3">
    <source>
        <dbReference type="ARBA" id="ARBA00022771"/>
    </source>
</evidence>
<dbReference type="PANTHER" id="PTHR46481">
    <property type="entry name" value="ZINC FINGER BED DOMAIN-CONTAINING PROTEIN 4"/>
    <property type="match status" value="1"/>
</dbReference>
<dbReference type="InterPro" id="IPR012337">
    <property type="entry name" value="RNaseH-like_sf"/>
</dbReference>
<organism evidence="7 8">
    <name type="scientific">Ditylenchus dipsaci</name>
    <dbReference type="NCBI Taxonomy" id="166011"/>
    <lineage>
        <taxon>Eukaryota</taxon>
        <taxon>Metazoa</taxon>
        <taxon>Ecdysozoa</taxon>
        <taxon>Nematoda</taxon>
        <taxon>Chromadorea</taxon>
        <taxon>Rhabditida</taxon>
        <taxon>Tylenchina</taxon>
        <taxon>Tylenchomorpha</taxon>
        <taxon>Sphaerularioidea</taxon>
        <taxon>Anguinidae</taxon>
        <taxon>Anguininae</taxon>
        <taxon>Ditylenchus</taxon>
    </lineage>
</organism>
<dbReference type="AlphaFoldDB" id="A0A915EKP2"/>
<accession>A0A915EKP2</accession>
<evidence type="ECO:0000256" key="5">
    <source>
        <dbReference type="ARBA" id="ARBA00023242"/>
    </source>
</evidence>
<keyword evidence="2" id="KW-0479">Metal-binding</keyword>
<sequence>MGVGYPAQMGVGEMHSIWRINLYERKSTEQGKQSDFVVCNACRENNQKKCELKISDGSVSTLIRHLKQHEEYKQKFDMLEDKFGEVLAIERFVVRPSSGLSSLYKRVINYVAENCVFLNLIESRSFISLFSSTNSTSLRSGHQSVQVKAEHVLIALIHNGYLDVAVSLTSHGIDAEWKRVKYVLAIRELPGSHTGANINRAIEKILEEWNIPRSKCHVFLRDGAANMKKLLMRLAQYLVEFLGRQLHHGPCTVFFVVMDRFLALKMNFKYTPRVQKRLRTVQTVVLVLLYSFSLLNVMIAWPYAKSND</sequence>
<dbReference type="InterPro" id="IPR052035">
    <property type="entry name" value="ZnF_BED_domain_contain"/>
</dbReference>
<keyword evidence="6" id="KW-0472">Membrane</keyword>
<dbReference type="GO" id="GO:0005634">
    <property type="term" value="C:nucleus"/>
    <property type="evidence" value="ECO:0007669"/>
    <property type="project" value="UniProtKB-SubCell"/>
</dbReference>
<reference evidence="8" key="1">
    <citation type="submission" date="2022-11" db="UniProtKB">
        <authorList>
            <consortium name="WormBaseParasite"/>
        </authorList>
    </citation>
    <scope>IDENTIFICATION</scope>
</reference>
<keyword evidence="4" id="KW-0862">Zinc</keyword>
<dbReference type="WBParaSite" id="jg6388.2">
    <property type="protein sequence ID" value="jg6388.2"/>
    <property type="gene ID" value="jg6388"/>
</dbReference>
<evidence type="ECO:0000256" key="2">
    <source>
        <dbReference type="ARBA" id="ARBA00022723"/>
    </source>
</evidence>
<name>A0A915EKP2_9BILA</name>
<dbReference type="PANTHER" id="PTHR46481:SF10">
    <property type="entry name" value="ZINC FINGER BED DOMAIN-CONTAINING PROTEIN 39"/>
    <property type="match status" value="1"/>
</dbReference>
<evidence type="ECO:0000256" key="4">
    <source>
        <dbReference type="ARBA" id="ARBA00022833"/>
    </source>
</evidence>
<evidence type="ECO:0000256" key="6">
    <source>
        <dbReference type="SAM" id="Phobius"/>
    </source>
</evidence>
<keyword evidence="5" id="KW-0539">Nucleus</keyword>
<evidence type="ECO:0000313" key="7">
    <source>
        <dbReference type="Proteomes" id="UP000887574"/>
    </source>
</evidence>
<proteinExistence type="predicted"/>
<evidence type="ECO:0000256" key="1">
    <source>
        <dbReference type="ARBA" id="ARBA00004123"/>
    </source>
</evidence>
<keyword evidence="7" id="KW-1185">Reference proteome</keyword>